<dbReference type="STRING" id="857265.WG78_07650"/>
<dbReference type="RefSeq" id="WP_053937201.1">
    <property type="nucleotide sequence ID" value="NZ_LAQT01000005.1"/>
</dbReference>
<dbReference type="OrthoDB" id="9804695at2"/>
<dbReference type="Proteomes" id="UP000037939">
    <property type="component" value="Unassembled WGS sequence"/>
</dbReference>
<dbReference type="PANTHER" id="PTHR33303">
    <property type="entry name" value="CYTOPLASMIC PROTEIN-RELATED"/>
    <property type="match status" value="1"/>
</dbReference>
<dbReference type="Gene3D" id="3.40.50.720">
    <property type="entry name" value="NAD(P)-binding Rossmann-like Domain"/>
    <property type="match status" value="1"/>
</dbReference>
<evidence type="ECO:0000259" key="1">
    <source>
        <dbReference type="SMART" id="SM00881"/>
    </source>
</evidence>
<keyword evidence="3" id="KW-1185">Reference proteome</keyword>
<comment type="caution">
    <text evidence="2">The sequence shown here is derived from an EMBL/GenBank/DDBJ whole genome shotgun (WGS) entry which is preliminary data.</text>
</comment>
<dbReference type="SMART" id="SM00881">
    <property type="entry name" value="CoA_binding"/>
    <property type="match status" value="1"/>
</dbReference>
<dbReference type="InterPro" id="IPR003781">
    <property type="entry name" value="CoA-bd"/>
</dbReference>
<proteinExistence type="predicted"/>
<feature type="domain" description="CoA-binding" evidence="1">
    <location>
        <begin position="14"/>
        <end position="106"/>
    </location>
</feature>
<dbReference type="Pfam" id="PF13380">
    <property type="entry name" value="CoA_binding_2"/>
    <property type="match status" value="1"/>
</dbReference>
<dbReference type="SUPFAM" id="SSF51735">
    <property type="entry name" value="NAD(P)-binding Rossmann-fold domains"/>
    <property type="match status" value="1"/>
</dbReference>
<sequence length="137" mass="14981">MFRNPSDAEIRALLQRVHRIAVVGLSPKPDRPSYGVSQVMQRAGYQIVPVRPLVAEVLGEQAYPDLSSIPGPVDLVNVFRRAEEIDAVVDEAIAIKAPAIWIQLGIVNEAAAQRAQDAGLVVVMDRCIKIDYARLLA</sequence>
<name>A0A0N0GPE6_9NEIS</name>
<dbReference type="AlphaFoldDB" id="A0A0N0GPE6"/>
<dbReference type="PANTHER" id="PTHR33303:SF2">
    <property type="entry name" value="COA-BINDING DOMAIN-CONTAINING PROTEIN"/>
    <property type="match status" value="1"/>
</dbReference>
<protein>
    <recommendedName>
        <fullName evidence="1">CoA-binding domain-containing protein</fullName>
    </recommendedName>
</protein>
<dbReference type="InterPro" id="IPR036291">
    <property type="entry name" value="NAD(P)-bd_dom_sf"/>
</dbReference>
<dbReference type="EMBL" id="LAQT01000005">
    <property type="protein sequence ID" value="KPC53700.1"/>
    <property type="molecule type" value="Genomic_DNA"/>
</dbReference>
<accession>A0A0N0GPE6</accession>
<reference evidence="2 3" key="1">
    <citation type="submission" date="2015-07" db="EMBL/GenBank/DDBJ databases">
        <title>Draft genome sequence of the Amantichitinum ursilacus IGB-41, a new chitin-degrading bacterium.</title>
        <authorList>
            <person name="Kirstahler P."/>
            <person name="Guenther M."/>
            <person name="Grumaz C."/>
            <person name="Rupp S."/>
            <person name="Zibek S."/>
            <person name="Sohn K."/>
        </authorList>
    </citation>
    <scope>NUCLEOTIDE SEQUENCE [LARGE SCALE GENOMIC DNA]</scope>
    <source>
        <strain evidence="2 3">IGB-41</strain>
    </source>
</reference>
<evidence type="ECO:0000313" key="2">
    <source>
        <dbReference type="EMBL" id="KPC53700.1"/>
    </source>
</evidence>
<gene>
    <name evidence="2" type="ORF">WG78_07650</name>
</gene>
<evidence type="ECO:0000313" key="3">
    <source>
        <dbReference type="Proteomes" id="UP000037939"/>
    </source>
</evidence>
<organism evidence="2 3">
    <name type="scientific">Amantichitinum ursilacus</name>
    <dbReference type="NCBI Taxonomy" id="857265"/>
    <lineage>
        <taxon>Bacteria</taxon>
        <taxon>Pseudomonadati</taxon>
        <taxon>Pseudomonadota</taxon>
        <taxon>Betaproteobacteria</taxon>
        <taxon>Neisseriales</taxon>
        <taxon>Chitinibacteraceae</taxon>
        <taxon>Amantichitinum</taxon>
    </lineage>
</organism>